<dbReference type="PROSITE" id="PS50082">
    <property type="entry name" value="WD_REPEATS_2"/>
    <property type="match status" value="3"/>
</dbReference>
<feature type="repeat" description="WD" evidence="3">
    <location>
        <begin position="80"/>
        <end position="121"/>
    </location>
</feature>
<dbReference type="PANTHER" id="PTHR19848:SF8">
    <property type="entry name" value="F-BOX AND WD REPEAT DOMAIN CONTAINING 7"/>
    <property type="match status" value="1"/>
</dbReference>
<dbReference type="InterPro" id="IPR036322">
    <property type="entry name" value="WD40_repeat_dom_sf"/>
</dbReference>
<dbReference type="EMBL" id="CP036433">
    <property type="protein sequence ID" value="QDU96970.1"/>
    <property type="molecule type" value="Genomic_DNA"/>
</dbReference>
<evidence type="ECO:0000256" key="3">
    <source>
        <dbReference type="PROSITE-ProRule" id="PRU00221"/>
    </source>
</evidence>
<evidence type="ECO:0000313" key="5">
    <source>
        <dbReference type="Proteomes" id="UP000317648"/>
    </source>
</evidence>
<evidence type="ECO:0000313" key="4">
    <source>
        <dbReference type="EMBL" id="QDU96970.1"/>
    </source>
</evidence>
<protein>
    <submittedName>
        <fullName evidence="4">WD domain, G-beta repeat</fullName>
    </submittedName>
</protein>
<dbReference type="KEGG" id="lcre:Pla8534_47950"/>
<dbReference type="Pfam" id="PF00400">
    <property type="entry name" value="WD40"/>
    <property type="match status" value="2"/>
</dbReference>
<proteinExistence type="predicted"/>
<dbReference type="PROSITE" id="PS50294">
    <property type="entry name" value="WD_REPEATS_REGION"/>
    <property type="match status" value="1"/>
</dbReference>
<dbReference type="AlphaFoldDB" id="A0A518DYP9"/>
<dbReference type="SUPFAM" id="SSF50978">
    <property type="entry name" value="WD40 repeat-like"/>
    <property type="match status" value="1"/>
</dbReference>
<dbReference type="OrthoDB" id="230341at2"/>
<feature type="repeat" description="WD" evidence="3">
    <location>
        <begin position="24"/>
        <end position="55"/>
    </location>
</feature>
<keyword evidence="5" id="KW-1185">Reference proteome</keyword>
<evidence type="ECO:0000256" key="2">
    <source>
        <dbReference type="ARBA" id="ARBA00022737"/>
    </source>
</evidence>
<dbReference type="Gene3D" id="2.130.10.10">
    <property type="entry name" value="YVTN repeat-like/Quinoprotein amine dehydrogenase"/>
    <property type="match status" value="2"/>
</dbReference>
<keyword evidence="2" id="KW-0677">Repeat</keyword>
<name>A0A518DYP9_9BACT</name>
<accession>A0A518DYP9</accession>
<dbReference type="InterPro" id="IPR015943">
    <property type="entry name" value="WD40/YVTN_repeat-like_dom_sf"/>
</dbReference>
<gene>
    <name evidence="4" type="ORF">Pla8534_47950</name>
</gene>
<dbReference type="PANTHER" id="PTHR19848">
    <property type="entry name" value="WD40 REPEAT PROTEIN"/>
    <property type="match status" value="1"/>
</dbReference>
<dbReference type="RefSeq" id="WP_145055714.1">
    <property type="nucleotide sequence ID" value="NZ_CP036433.1"/>
</dbReference>
<reference evidence="4 5" key="1">
    <citation type="submission" date="2019-02" db="EMBL/GenBank/DDBJ databases">
        <title>Deep-cultivation of Planctomycetes and their phenomic and genomic characterization uncovers novel biology.</title>
        <authorList>
            <person name="Wiegand S."/>
            <person name="Jogler M."/>
            <person name="Boedeker C."/>
            <person name="Pinto D."/>
            <person name="Vollmers J."/>
            <person name="Rivas-Marin E."/>
            <person name="Kohn T."/>
            <person name="Peeters S.H."/>
            <person name="Heuer A."/>
            <person name="Rast P."/>
            <person name="Oberbeckmann S."/>
            <person name="Bunk B."/>
            <person name="Jeske O."/>
            <person name="Meyerdierks A."/>
            <person name="Storesund J.E."/>
            <person name="Kallscheuer N."/>
            <person name="Luecker S."/>
            <person name="Lage O.M."/>
            <person name="Pohl T."/>
            <person name="Merkel B.J."/>
            <person name="Hornburger P."/>
            <person name="Mueller R.-W."/>
            <person name="Bruemmer F."/>
            <person name="Labrenz M."/>
            <person name="Spormann A.M."/>
            <person name="Op den Camp H."/>
            <person name="Overmann J."/>
            <person name="Amann R."/>
            <person name="Jetten M.S.M."/>
            <person name="Mascher T."/>
            <person name="Medema M.H."/>
            <person name="Devos D.P."/>
            <person name="Kaster A.-K."/>
            <person name="Ovreas L."/>
            <person name="Rohde M."/>
            <person name="Galperin M.Y."/>
            <person name="Jogler C."/>
        </authorList>
    </citation>
    <scope>NUCLEOTIDE SEQUENCE [LARGE SCALE GENOMIC DNA]</scope>
    <source>
        <strain evidence="4 5">Pla85_3_4</strain>
    </source>
</reference>
<feature type="repeat" description="WD" evidence="3">
    <location>
        <begin position="125"/>
        <end position="166"/>
    </location>
</feature>
<dbReference type="InterPro" id="IPR001680">
    <property type="entry name" value="WD40_rpt"/>
</dbReference>
<dbReference type="Proteomes" id="UP000317648">
    <property type="component" value="Chromosome"/>
</dbReference>
<sequence length="371" mass="41015">MAQDAQPTPQPVSVVTTDRQMALVRFSPCGQFLAAAGRDGSIRRWRYSEEPLPQEPETDPVKAKKAAKELPQYYADMPAIQGHNGWVSRVEYHPTQKTLIAADSWGKLAAWTYEDDQAKAVWEVEAAHDGWLRQFAFSPDGKQIATCGMDHWIRLWSATDGKLQAEWKAGEEVHSLVYHPTEPVLVSGDLFGVVKQWDLATKEVKRELDASVFYLLSRIQDVGGVRTLTFDKDGKVLAATGTKPTGGGFVQGSPVVRFFDWSTGKETETLELGPNTDGYIHDFHFHPDGYWIGAASGQPGKGKFFLLKPGEKEPFYTQVLPNCHSIALHPDANRIAVVANAGIYGQAKSMAREGIYPGNSSPIHIYDLTTV</sequence>
<evidence type="ECO:0000256" key="1">
    <source>
        <dbReference type="ARBA" id="ARBA00022574"/>
    </source>
</evidence>
<organism evidence="4 5">
    <name type="scientific">Lignipirellula cremea</name>
    <dbReference type="NCBI Taxonomy" id="2528010"/>
    <lineage>
        <taxon>Bacteria</taxon>
        <taxon>Pseudomonadati</taxon>
        <taxon>Planctomycetota</taxon>
        <taxon>Planctomycetia</taxon>
        <taxon>Pirellulales</taxon>
        <taxon>Pirellulaceae</taxon>
        <taxon>Lignipirellula</taxon>
    </lineage>
</organism>
<dbReference type="SMART" id="SM00320">
    <property type="entry name" value="WD40"/>
    <property type="match status" value="5"/>
</dbReference>
<keyword evidence="1 3" id="KW-0853">WD repeat</keyword>